<dbReference type="InterPro" id="IPR050366">
    <property type="entry name" value="BP-dependent_transpt_permease"/>
</dbReference>
<evidence type="ECO:0000256" key="3">
    <source>
        <dbReference type="SAM" id="Phobius"/>
    </source>
</evidence>
<dbReference type="PANTHER" id="PTHR43386:SF1">
    <property type="entry name" value="D,D-DIPEPTIDE TRANSPORT SYSTEM PERMEASE PROTEIN DDPC-RELATED"/>
    <property type="match status" value="1"/>
</dbReference>
<keyword evidence="2" id="KW-0813">Transport</keyword>
<protein>
    <recommendedName>
        <fullName evidence="4">Oligopeptide transport permease C-like N-terminal domain-containing protein</fullName>
    </recommendedName>
</protein>
<proteinExistence type="predicted"/>
<feature type="domain" description="Oligopeptide transport permease C-like N-terminal" evidence="4">
    <location>
        <begin position="16"/>
        <end position="63"/>
    </location>
</feature>
<name>A0ABM8FQV3_9MICO</name>
<gene>
    <name evidence="5" type="ORF">GCM10025863_06540</name>
</gene>
<evidence type="ECO:0000259" key="4">
    <source>
        <dbReference type="Pfam" id="PF12911"/>
    </source>
</evidence>
<comment type="subcellular location">
    <subcellularLocation>
        <location evidence="1">Cell membrane</location>
        <topology evidence="1">Multi-pass membrane protein</topology>
    </subcellularLocation>
</comment>
<reference evidence="6" key="1">
    <citation type="journal article" date="2019" name="Int. J. Syst. Evol. Microbiol.">
        <title>The Global Catalogue of Microorganisms (GCM) 10K type strain sequencing project: providing services to taxonomists for standard genome sequencing and annotation.</title>
        <authorList>
            <consortium name="The Broad Institute Genomics Platform"/>
            <consortium name="The Broad Institute Genome Sequencing Center for Infectious Disease"/>
            <person name="Wu L."/>
            <person name="Ma J."/>
        </authorList>
    </citation>
    <scope>NUCLEOTIDE SEQUENCE [LARGE SCALE GENOMIC DNA]</scope>
    <source>
        <strain evidence="6">NBRC 106310</strain>
    </source>
</reference>
<evidence type="ECO:0000313" key="6">
    <source>
        <dbReference type="Proteomes" id="UP001321543"/>
    </source>
</evidence>
<keyword evidence="3" id="KW-0812">Transmembrane</keyword>
<keyword evidence="3" id="KW-1133">Transmembrane helix</keyword>
<organism evidence="5 6">
    <name type="scientific">Microbacterium suwonense</name>
    <dbReference type="NCBI Taxonomy" id="683047"/>
    <lineage>
        <taxon>Bacteria</taxon>
        <taxon>Bacillati</taxon>
        <taxon>Actinomycetota</taxon>
        <taxon>Actinomycetes</taxon>
        <taxon>Micrococcales</taxon>
        <taxon>Microbacteriaceae</taxon>
        <taxon>Microbacterium</taxon>
    </lineage>
</organism>
<dbReference type="RefSeq" id="WP_286301883.1">
    <property type="nucleotide sequence ID" value="NZ_AP027728.1"/>
</dbReference>
<dbReference type="EMBL" id="AP027728">
    <property type="protein sequence ID" value="BDZ38040.1"/>
    <property type="molecule type" value="Genomic_DNA"/>
</dbReference>
<evidence type="ECO:0000256" key="1">
    <source>
        <dbReference type="ARBA" id="ARBA00004651"/>
    </source>
</evidence>
<keyword evidence="3" id="KW-0472">Membrane</keyword>
<dbReference type="PANTHER" id="PTHR43386">
    <property type="entry name" value="OLIGOPEPTIDE TRANSPORT SYSTEM PERMEASE PROTEIN APPC"/>
    <property type="match status" value="1"/>
</dbReference>
<sequence length="94" mass="10398">MGPDTTAERIPGKQLSKWTLYTRRFARNKPAVAGIVIFILMVIYSIVVPLTSPYSIEDQDFLNLATGPSAEHWFGTTAGGTTPGRRLRWACSAR</sequence>
<dbReference type="Proteomes" id="UP001321543">
    <property type="component" value="Chromosome"/>
</dbReference>
<evidence type="ECO:0000256" key="2">
    <source>
        <dbReference type="ARBA" id="ARBA00022448"/>
    </source>
</evidence>
<dbReference type="InterPro" id="IPR025966">
    <property type="entry name" value="OppC_N"/>
</dbReference>
<evidence type="ECO:0000313" key="5">
    <source>
        <dbReference type="EMBL" id="BDZ38040.1"/>
    </source>
</evidence>
<dbReference type="Pfam" id="PF12911">
    <property type="entry name" value="OppC_N"/>
    <property type="match status" value="1"/>
</dbReference>
<feature type="transmembrane region" description="Helical" evidence="3">
    <location>
        <begin position="31"/>
        <end position="52"/>
    </location>
</feature>
<keyword evidence="6" id="KW-1185">Reference proteome</keyword>
<accession>A0ABM8FQV3</accession>